<gene>
    <name evidence="2" type="ORF">K7C98_21680</name>
</gene>
<dbReference type="InterPro" id="IPR037523">
    <property type="entry name" value="VOC_core"/>
</dbReference>
<reference evidence="2" key="1">
    <citation type="submission" date="2021-08" db="EMBL/GenBank/DDBJ databases">
        <authorList>
            <person name="Stevens D.C."/>
        </authorList>
    </citation>
    <scope>NUCLEOTIDE SEQUENCE</scope>
    <source>
        <strain evidence="2">DSM 53165</strain>
    </source>
</reference>
<dbReference type="Gene3D" id="3.30.720.110">
    <property type="match status" value="1"/>
</dbReference>
<dbReference type="Gene3D" id="3.30.720.120">
    <property type="match status" value="1"/>
</dbReference>
<dbReference type="SUPFAM" id="SSF54593">
    <property type="entry name" value="Glyoxalase/Bleomycin resistance protein/Dihydroxybiphenyl dioxygenase"/>
    <property type="match status" value="1"/>
</dbReference>
<accession>A0ABS7TUI0</accession>
<name>A0ABS7TUI0_9BACT</name>
<comment type="caution">
    <text evidence="2">The sequence shown here is derived from an EMBL/GenBank/DDBJ whole genome shotgun (WGS) entry which is preliminary data.</text>
</comment>
<proteinExistence type="predicted"/>
<sequence length="136" mass="15252">MIVDTYPLFTVARLADSREFFVEQFDMQVVFEASWIVMLAPAGKDGIALGLMSSDHPSSPPGPEVFGGVGMILTVQVEDAARWHARLRERGVAIAHPLHEAAWGQRRFMVRDPSGIAVDVVEQIEPQPGFWERYMR</sequence>
<evidence type="ECO:0000313" key="3">
    <source>
        <dbReference type="Proteomes" id="UP001139031"/>
    </source>
</evidence>
<dbReference type="EMBL" id="JAIRAU010000028">
    <property type="protein sequence ID" value="MBZ5711861.1"/>
    <property type="molecule type" value="Genomic_DNA"/>
</dbReference>
<feature type="domain" description="VOC" evidence="1">
    <location>
        <begin position="2"/>
        <end position="123"/>
    </location>
</feature>
<evidence type="ECO:0000259" key="1">
    <source>
        <dbReference type="PROSITE" id="PS51819"/>
    </source>
</evidence>
<dbReference type="Pfam" id="PF00903">
    <property type="entry name" value="Glyoxalase"/>
    <property type="match status" value="1"/>
</dbReference>
<dbReference type="PROSITE" id="PS51819">
    <property type="entry name" value="VOC"/>
    <property type="match status" value="1"/>
</dbReference>
<dbReference type="Proteomes" id="UP001139031">
    <property type="component" value="Unassembled WGS sequence"/>
</dbReference>
<protein>
    <submittedName>
        <fullName evidence="2">VOC family protein</fullName>
    </submittedName>
</protein>
<dbReference type="RefSeq" id="WP_224193625.1">
    <property type="nucleotide sequence ID" value="NZ_JAIRAU010000028.1"/>
</dbReference>
<dbReference type="InterPro" id="IPR004360">
    <property type="entry name" value="Glyas_Fos-R_dOase_dom"/>
</dbReference>
<organism evidence="2 3">
    <name type="scientific">Nannocystis pusilla</name>
    <dbReference type="NCBI Taxonomy" id="889268"/>
    <lineage>
        <taxon>Bacteria</taxon>
        <taxon>Pseudomonadati</taxon>
        <taxon>Myxococcota</taxon>
        <taxon>Polyangia</taxon>
        <taxon>Nannocystales</taxon>
        <taxon>Nannocystaceae</taxon>
        <taxon>Nannocystis</taxon>
    </lineage>
</organism>
<keyword evidence="3" id="KW-1185">Reference proteome</keyword>
<evidence type="ECO:0000313" key="2">
    <source>
        <dbReference type="EMBL" id="MBZ5711861.1"/>
    </source>
</evidence>
<dbReference type="InterPro" id="IPR029068">
    <property type="entry name" value="Glyas_Bleomycin-R_OHBP_Dase"/>
</dbReference>